<feature type="non-terminal residue" evidence="2">
    <location>
        <position position="1"/>
    </location>
</feature>
<keyword evidence="1" id="KW-0812">Transmembrane</keyword>
<evidence type="ECO:0008006" key="4">
    <source>
        <dbReference type="Google" id="ProtNLM"/>
    </source>
</evidence>
<evidence type="ECO:0000256" key="1">
    <source>
        <dbReference type="SAM" id="Phobius"/>
    </source>
</evidence>
<keyword evidence="3" id="KW-1185">Reference proteome</keyword>
<keyword evidence="1" id="KW-0472">Membrane</keyword>
<evidence type="ECO:0000313" key="2">
    <source>
        <dbReference type="EMBL" id="KAH0858155.1"/>
    </source>
</evidence>
<comment type="caution">
    <text evidence="2">The sequence shown here is derived from an EMBL/GenBank/DDBJ whole genome shotgun (WGS) entry which is preliminary data.</text>
</comment>
<protein>
    <recommendedName>
        <fullName evidence="4">Defensin-like protein</fullName>
    </recommendedName>
</protein>
<sequence>KLGANIFVNPKKKKKTVKASIFFIIPLLILSCSSSMILGINDHEDHCHDYKDCEIWCKQFVPEPKCINHICDCKPPPSTSRRALNVV</sequence>
<gene>
    <name evidence="2" type="ORF">HID58_086416</name>
</gene>
<accession>A0ABQ7XQA8</accession>
<dbReference type="Proteomes" id="UP000824890">
    <property type="component" value="Unassembled WGS sequence"/>
</dbReference>
<feature type="transmembrane region" description="Helical" evidence="1">
    <location>
        <begin position="21"/>
        <end position="40"/>
    </location>
</feature>
<reference evidence="2 3" key="1">
    <citation type="submission" date="2021-05" db="EMBL/GenBank/DDBJ databases">
        <title>Genome Assembly of Synthetic Allotetraploid Brassica napus Reveals Homoeologous Exchanges between Subgenomes.</title>
        <authorList>
            <person name="Davis J.T."/>
        </authorList>
    </citation>
    <scope>NUCLEOTIDE SEQUENCE [LARGE SCALE GENOMIC DNA]</scope>
    <source>
        <strain evidence="3">cv. Da-Ae</strain>
        <tissue evidence="2">Seedling</tissue>
    </source>
</reference>
<proteinExistence type="predicted"/>
<name>A0ABQ7XQA8_BRANA</name>
<dbReference type="EMBL" id="JAGKQM010000019">
    <property type="protein sequence ID" value="KAH0858155.1"/>
    <property type="molecule type" value="Genomic_DNA"/>
</dbReference>
<keyword evidence="1" id="KW-1133">Transmembrane helix</keyword>
<evidence type="ECO:0000313" key="3">
    <source>
        <dbReference type="Proteomes" id="UP000824890"/>
    </source>
</evidence>
<organism evidence="2 3">
    <name type="scientific">Brassica napus</name>
    <name type="common">Rape</name>
    <dbReference type="NCBI Taxonomy" id="3708"/>
    <lineage>
        <taxon>Eukaryota</taxon>
        <taxon>Viridiplantae</taxon>
        <taxon>Streptophyta</taxon>
        <taxon>Embryophyta</taxon>
        <taxon>Tracheophyta</taxon>
        <taxon>Spermatophyta</taxon>
        <taxon>Magnoliopsida</taxon>
        <taxon>eudicotyledons</taxon>
        <taxon>Gunneridae</taxon>
        <taxon>Pentapetalae</taxon>
        <taxon>rosids</taxon>
        <taxon>malvids</taxon>
        <taxon>Brassicales</taxon>
        <taxon>Brassicaceae</taxon>
        <taxon>Brassiceae</taxon>
        <taxon>Brassica</taxon>
    </lineage>
</organism>